<feature type="region of interest" description="Disordered" evidence="1">
    <location>
        <begin position="296"/>
        <end position="394"/>
    </location>
</feature>
<sequence>MLDYNWEIAVADGATSQELGILSHPDFQGGPQDPIPVSSASSGDSVVLLLAPGTPQVSPPPPYQIPPSAGDPELAYHVPNPLGVPPDIPPFDSHRVLNNPMALDPLDTWDLPAHLDEAHVVESQNNLAALRQATTNLSESLAVHSLYYWSMDLNTLDDSDLGFDSDYATRAALMVAAMLGCGAHQPTESYISRSGLASLPRCSGALSPHIHTLTGESETPFIDAVSIGRSLPVPTTPAEHIFMMAQELVGHFAPTNTSSRMEHFDTLLAAARPEVEALASAQSTRRANLRSLRLPAACPRPFGTPSPPPHAGAPVPPPASTAPSTSGQSDMADCSPSPPLRARKSSILDGSRALRDPANFGTDTSIHKPEEDALLPSSTPAPPQRPLPPPPTPTTPDVLEVILNKLTLITDRIAVLEAKTMAQQLKALTFVQAATKAQGHIMVGKPAASAPKPSTFLAHAPQRANMTEMLILLPALLAGTLSCRMVPVPELTLQARQAIQCVAPMRATSSSHSQVMYRLANFGLPHSASGIALCEPEPD</sequence>
<reference evidence="2" key="1">
    <citation type="journal article" date="2022" name="New Phytol.">
        <title>Evolutionary transition to the ectomycorrhizal habit in the genomes of a hyperdiverse lineage of mushroom-forming fungi.</title>
        <authorList>
            <person name="Looney B."/>
            <person name="Miyauchi S."/>
            <person name="Morin E."/>
            <person name="Drula E."/>
            <person name="Courty P.E."/>
            <person name="Kohler A."/>
            <person name="Kuo A."/>
            <person name="LaButti K."/>
            <person name="Pangilinan J."/>
            <person name="Lipzen A."/>
            <person name="Riley R."/>
            <person name="Andreopoulos W."/>
            <person name="He G."/>
            <person name="Johnson J."/>
            <person name="Nolan M."/>
            <person name="Tritt A."/>
            <person name="Barry K.W."/>
            <person name="Grigoriev I.V."/>
            <person name="Nagy L.G."/>
            <person name="Hibbett D."/>
            <person name="Henrissat B."/>
            <person name="Matheny P.B."/>
            <person name="Labbe J."/>
            <person name="Martin F.M."/>
        </authorList>
    </citation>
    <scope>NUCLEOTIDE SEQUENCE</scope>
    <source>
        <strain evidence="2">BPL690</strain>
    </source>
</reference>
<organism evidence="2 3">
    <name type="scientific">Multifurca ochricompacta</name>
    <dbReference type="NCBI Taxonomy" id="376703"/>
    <lineage>
        <taxon>Eukaryota</taxon>
        <taxon>Fungi</taxon>
        <taxon>Dikarya</taxon>
        <taxon>Basidiomycota</taxon>
        <taxon>Agaricomycotina</taxon>
        <taxon>Agaricomycetes</taxon>
        <taxon>Russulales</taxon>
        <taxon>Russulaceae</taxon>
        <taxon>Multifurca</taxon>
    </lineage>
</organism>
<dbReference type="EMBL" id="WTXG01000209">
    <property type="protein sequence ID" value="KAI0290657.1"/>
    <property type="molecule type" value="Genomic_DNA"/>
</dbReference>
<proteinExistence type="predicted"/>
<accession>A0AAD4LUI3</accession>
<name>A0AAD4LUI3_9AGAM</name>
<comment type="caution">
    <text evidence="2">The sequence shown here is derived from an EMBL/GenBank/DDBJ whole genome shotgun (WGS) entry which is preliminary data.</text>
</comment>
<protein>
    <submittedName>
        <fullName evidence="2">Uncharacterized protein</fullName>
    </submittedName>
</protein>
<feature type="compositionally biased region" description="Pro residues" evidence="1">
    <location>
        <begin position="302"/>
        <end position="320"/>
    </location>
</feature>
<evidence type="ECO:0000313" key="3">
    <source>
        <dbReference type="Proteomes" id="UP001203297"/>
    </source>
</evidence>
<evidence type="ECO:0000256" key="1">
    <source>
        <dbReference type="SAM" id="MobiDB-lite"/>
    </source>
</evidence>
<dbReference type="Proteomes" id="UP001203297">
    <property type="component" value="Unassembled WGS sequence"/>
</dbReference>
<dbReference type="AlphaFoldDB" id="A0AAD4LUI3"/>
<feature type="compositionally biased region" description="Pro residues" evidence="1">
    <location>
        <begin position="379"/>
        <end position="394"/>
    </location>
</feature>
<gene>
    <name evidence="2" type="ORF">B0F90DRAFT_1824853</name>
</gene>
<keyword evidence="3" id="KW-1185">Reference proteome</keyword>
<evidence type="ECO:0000313" key="2">
    <source>
        <dbReference type="EMBL" id="KAI0290657.1"/>
    </source>
</evidence>